<dbReference type="InterPro" id="IPR036249">
    <property type="entry name" value="Thioredoxin-like_sf"/>
</dbReference>
<evidence type="ECO:0000259" key="2">
    <source>
        <dbReference type="PROSITE" id="PS51352"/>
    </source>
</evidence>
<dbReference type="PROSITE" id="PS51352">
    <property type="entry name" value="THIOREDOXIN_2"/>
    <property type="match status" value="1"/>
</dbReference>
<dbReference type="InterPro" id="IPR013766">
    <property type="entry name" value="Thioredoxin_domain"/>
</dbReference>
<dbReference type="PANTHER" id="PTHR13887:SF55">
    <property type="entry name" value="SLR0313 PROTEIN"/>
    <property type="match status" value="1"/>
</dbReference>
<evidence type="ECO:0000313" key="3">
    <source>
        <dbReference type="EMBL" id="QJD98799.1"/>
    </source>
</evidence>
<protein>
    <submittedName>
        <fullName evidence="3">Thioredoxin domain-containing protein</fullName>
    </submittedName>
</protein>
<dbReference type="Proteomes" id="UP000502415">
    <property type="component" value="Chromosome"/>
</dbReference>
<sequence length="178" mass="19943">MKRMDEIGSGEHVRGPQDAALTLVEYGDFQCPFCARAHAALAAIGEELGKKLGGIRLVYRHLPLEQLHPLAGLAAEAAEAAAAQGRFWDMHDALLERQREVTGEQDLALLAERLDLDTERFRDDLLQRRHRTRVLEDAERAHRDGASGTPSFFINGVRYQGDSDRESLEMALREAARR</sequence>
<comment type="similarity">
    <text evidence="1">Belongs to the thioredoxin family. DsbA subfamily.</text>
</comment>
<dbReference type="AlphaFoldDB" id="A0A7Z2VTH0"/>
<feature type="domain" description="Thioredoxin" evidence="2">
    <location>
        <begin position="1"/>
        <end position="177"/>
    </location>
</feature>
<dbReference type="InterPro" id="IPR012336">
    <property type="entry name" value="Thioredoxin-like_fold"/>
</dbReference>
<dbReference type="RefSeq" id="WP_169433697.1">
    <property type="nucleotide sequence ID" value="NZ_CP051685.1"/>
</dbReference>
<dbReference type="KEGG" id="mfy:HH212_01070"/>
<accession>A0A7Z2VTH0</accession>
<dbReference type="EMBL" id="CP051685">
    <property type="protein sequence ID" value="QJD98799.1"/>
    <property type="molecule type" value="Genomic_DNA"/>
</dbReference>
<evidence type="ECO:0000256" key="1">
    <source>
        <dbReference type="ARBA" id="ARBA00005791"/>
    </source>
</evidence>
<evidence type="ECO:0000313" key="4">
    <source>
        <dbReference type="Proteomes" id="UP000502415"/>
    </source>
</evidence>
<proteinExistence type="inferred from homology"/>
<organism evidence="3 4">
    <name type="scientific">Massilia forsythiae</name>
    <dbReference type="NCBI Taxonomy" id="2728020"/>
    <lineage>
        <taxon>Bacteria</taxon>
        <taxon>Pseudomonadati</taxon>
        <taxon>Pseudomonadota</taxon>
        <taxon>Betaproteobacteria</taxon>
        <taxon>Burkholderiales</taxon>
        <taxon>Oxalobacteraceae</taxon>
        <taxon>Telluria group</taxon>
        <taxon>Massilia</taxon>
    </lineage>
</organism>
<name>A0A7Z2VTH0_9BURK</name>
<gene>
    <name evidence="3" type="ORF">HH212_01070</name>
</gene>
<reference evidence="3 4" key="1">
    <citation type="submission" date="2020-04" db="EMBL/GenBank/DDBJ databases">
        <title>Genome sequencing of novel species.</title>
        <authorList>
            <person name="Heo J."/>
            <person name="Kim S.-J."/>
            <person name="Kim J.-S."/>
            <person name="Hong S.-B."/>
            <person name="Kwon S.-W."/>
        </authorList>
    </citation>
    <scope>NUCLEOTIDE SEQUENCE [LARGE SCALE GENOMIC DNA]</scope>
    <source>
        <strain evidence="3 4">GN2-R2</strain>
    </source>
</reference>
<keyword evidence="4" id="KW-1185">Reference proteome</keyword>
<dbReference type="PANTHER" id="PTHR13887">
    <property type="entry name" value="GLUTATHIONE S-TRANSFERASE KAPPA"/>
    <property type="match status" value="1"/>
</dbReference>
<dbReference type="SUPFAM" id="SSF52833">
    <property type="entry name" value="Thioredoxin-like"/>
    <property type="match status" value="1"/>
</dbReference>
<dbReference type="Pfam" id="PF13462">
    <property type="entry name" value="Thioredoxin_4"/>
    <property type="match status" value="1"/>
</dbReference>
<dbReference type="Gene3D" id="3.40.30.10">
    <property type="entry name" value="Glutaredoxin"/>
    <property type="match status" value="1"/>
</dbReference>